<keyword evidence="8" id="KW-1185">Reference proteome</keyword>
<dbReference type="EMBL" id="QRDZ01000017">
    <property type="protein sequence ID" value="RED75091.1"/>
    <property type="molecule type" value="Genomic_DNA"/>
</dbReference>
<dbReference type="InterPro" id="IPR007627">
    <property type="entry name" value="RNA_pol_sigma70_r2"/>
</dbReference>
<dbReference type="Pfam" id="PF08281">
    <property type="entry name" value="Sigma70_r4_2"/>
    <property type="match status" value="1"/>
</dbReference>
<dbReference type="Gene3D" id="1.10.10.10">
    <property type="entry name" value="Winged helix-like DNA-binding domain superfamily/Winged helix DNA-binding domain"/>
    <property type="match status" value="1"/>
</dbReference>
<dbReference type="AlphaFoldDB" id="A0A3D9JLW1"/>
<evidence type="ECO:0000313" key="8">
    <source>
        <dbReference type="Proteomes" id="UP000256977"/>
    </source>
</evidence>
<organism evidence="7 8">
    <name type="scientific">Cohnella phaseoli</name>
    <dbReference type="NCBI Taxonomy" id="456490"/>
    <lineage>
        <taxon>Bacteria</taxon>
        <taxon>Bacillati</taxon>
        <taxon>Bacillota</taxon>
        <taxon>Bacilli</taxon>
        <taxon>Bacillales</taxon>
        <taxon>Paenibacillaceae</taxon>
        <taxon>Cohnella</taxon>
    </lineage>
</organism>
<evidence type="ECO:0000256" key="4">
    <source>
        <dbReference type="ARBA" id="ARBA00023163"/>
    </source>
</evidence>
<reference evidence="7 8" key="1">
    <citation type="submission" date="2018-07" db="EMBL/GenBank/DDBJ databases">
        <title>Genomic Encyclopedia of Type Strains, Phase III (KMG-III): the genomes of soil and plant-associated and newly described type strains.</title>
        <authorList>
            <person name="Whitman W."/>
        </authorList>
    </citation>
    <scope>NUCLEOTIDE SEQUENCE [LARGE SCALE GENOMIC DNA]</scope>
    <source>
        <strain evidence="7 8">CECT 7287</strain>
    </source>
</reference>
<dbReference type="Proteomes" id="UP000256977">
    <property type="component" value="Unassembled WGS sequence"/>
</dbReference>
<dbReference type="InterPro" id="IPR036388">
    <property type="entry name" value="WH-like_DNA-bd_sf"/>
</dbReference>
<dbReference type="Gene3D" id="1.10.1740.10">
    <property type="match status" value="1"/>
</dbReference>
<protein>
    <submittedName>
        <fullName evidence="7">RNA polymerase sigma-70 factor (ECF subfamily)</fullName>
    </submittedName>
</protein>
<keyword evidence="3" id="KW-0731">Sigma factor</keyword>
<evidence type="ECO:0000313" key="7">
    <source>
        <dbReference type="EMBL" id="RED75091.1"/>
    </source>
</evidence>
<dbReference type="SUPFAM" id="SSF88659">
    <property type="entry name" value="Sigma3 and sigma4 domains of RNA polymerase sigma factors"/>
    <property type="match status" value="1"/>
</dbReference>
<evidence type="ECO:0000256" key="1">
    <source>
        <dbReference type="ARBA" id="ARBA00010641"/>
    </source>
</evidence>
<proteinExistence type="inferred from homology"/>
<dbReference type="InterPro" id="IPR014284">
    <property type="entry name" value="RNA_pol_sigma-70_dom"/>
</dbReference>
<dbReference type="CDD" id="cd06171">
    <property type="entry name" value="Sigma70_r4"/>
    <property type="match status" value="1"/>
</dbReference>
<feature type="domain" description="RNA polymerase sigma factor 70 region 4 type 2" evidence="6">
    <location>
        <begin position="114"/>
        <end position="164"/>
    </location>
</feature>
<sequence length="175" mass="20518">MNNGREPKGRSQEENFYVLYNAYNKSIYYSAFSITKEHYLAQDVVQETFLKAYRLLDDLIIYQNKEGWLKRTARNIAIDLYRRRRREIPDSNAAVDAGAIEPEIIKQYIEKEFIGELLSQLNPLQRQTLTLVYEYGYSHEQIACLQQTTVSAVKSVIHRTKRKLRHTSLQVGEPN</sequence>
<dbReference type="PANTHER" id="PTHR43133:SF60">
    <property type="entry name" value="RNA POLYMERASE SIGMA FACTOR SIGV"/>
    <property type="match status" value="1"/>
</dbReference>
<comment type="caution">
    <text evidence="7">The sequence shown here is derived from an EMBL/GenBank/DDBJ whole genome shotgun (WGS) entry which is preliminary data.</text>
</comment>
<evidence type="ECO:0000256" key="2">
    <source>
        <dbReference type="ARBA" id="ARBA00023015"/>
    </source>
</evidence>
<evidence type="ECO:0000259" key="6">
    <source>
        <dbReference type="Pfam" id="PF08281"/>
    </source>
</evidence>
<dbReference type="GO" id="GO:0016987">
    <property type="term" value="F:sigma factor activity"/>
    <property type="evidence" value="ECO:0007669"/>
    <property type="project" value="UniProtKB-KW"/>
</dbReference>
<comment type="similarity">
    <text evidence="1">Belongs to the sigma-70 factor family. ECF subfamily.</text>
</comment>
<dbReference type="InterPro" id="IPR013324">
    <property type="entry name" value="RNA_pol_sigma_r3/r4-like"/>
</dbReference>
<dbReference type="InterPro" id="IPR013325">
    <property type="entry name" value="RNA_pol_sigma_r2"/>
</dbReference>
<dbReference type="GO" id="GO:0003677">
    <property type="term" value="F:DNA binding"/>
    <property type="evidence" value="ECO:0007669"/>
    <property type="project" value="InterPro"/>
</dbReference>
<keyword evidence="4" id="KW-0804">Transcription</keyword>
<name>A0A3D9JLW1_9BACL</name>
<dbReference type="NCBIfam" id="TIGR02937">
    <property type="entry name" value="sigma70-ECF"/>
    <property type="match status" value="1"/>
</dbReference>
<dbReference type="OrthoDB" id="188761at2"/>
<dbReference type="InterPro" id="IPR039425">
    <property type="entry name" value="RNA_pol_sigma-70-like"/>
</dbReference>
<dbReference type="Pfam" id="PF04542">
    <property type="entry name" value="Sigma70_r2"/>
    <property type="match status" value="1"/>
</dbReference>
<evidence type="ECO:0000256" key="3">
    <source>
        <dbReference type="ARBA" id="ARBA00023082"/>
    </source>
</evidence>
<dbReference type="PANTHER" id="PTHR43133">
    <property type="entry name" value="RNA POLYMERASE ECF-TYPE SIGMA FACTO"/>
    <property type="match status" value="1"/>
</dbReference>
<dbReference type="GO" id="GO:0006352">
    <property type="term" value="P:DNA-templated transcription initiation"/>
    <property type="evidence" value="ECO:0007669"/>
    <property type="project" value="InterPro"/>
</dbReference>
<dbReference type="SUPFAM" id="SSF88946">
    <property type="entry name" value="Sigma2 domain of RNA polymerase sigma factors"/>
    <property type="match status" value="1"/>
</dbReference>
<evidence type="ECO:0000259" key="5">
    <source>
        <dbReference type="Pfam" id="PF04542"/>
    </source>
</evidence>
<keyword evidence="2" id="KW-0805">Transcription regulation</keyword>
<dbReference type="InterPro" id="IPR013249">
    <property type="entry name" value="RNA_pol_sigma70_r4_t2"/>
</dbReference>
<gene>
    <name evidence="7" type="ORF">DFP98_11763</name>
</gene>
<feature type="domain" description="RNA polymerase sigma-70 region 2" evidence="5">
    <location>
        <begin position="19"/>
        <end position="86"/>
    </location>
</feature>
<accession>A0A3D9JLW1</accession>
<dbReference type="RefSeq" id="WP_116062514.1">
    <property type="nucleotide sequence ID" value="NZ_QRDZ01000017.1"/>
</dbReference>